<dbReference type="PANTHER" id="PTHR12085:SF3">
    <property type="entry name" value="SERINE_THREONINE-PROTEIN PHOSPHATASE 2A REGULATORY SUBUNIT B'' SUBUNIT GAMMA"/>
    <property type="match status" value="1"/>
</dbReference>
<dbReference type="SMART" id="SM00054">
    <property type="entry name" value="EFh"/>
    <property type="match status" value="2"/>
</dbReference>
<dbReference type="InterPro" id="IPR039865">
    <property type="entry name" value="PPP2R3C"/>
</dbReference>
<protein>
    <submittedName>
        <fullName evidence="7">Serine/threonine-protein phosphatase 2A regulatory subunit B'' subunit gamma</fullName>
    </submittedName>
</protein>
<dbReference type="GO" id="GO:0035303">
    <property type="term" value="P:regulation of dephosphorylation"/>
    <property type="evidence" value="ECO:0007669"/>
    <property type="project" value="InterPro"/>
</dbReference>
<dbReference type="SUPFAM" id="SSF47473">
    <property type="entry name" value="EF-hand"/>
    <property type="match status" value="1"/>
</dbReference>
<dbReference type="GO" id="GO:0000226">
    <property type="term" value="P:microtubule cytoskeleton organization"/>
    <property type="evidence" value="ECO:0007669"/>
    <property type="project" value="TreeGrafter"/>
</dbReference>
<keyword evidence="6" id="KW-1185">Reference proteome</keyword>
<dbReference type="STRING" id="51028.A0A0N4VDH6"/>
<evidence type="ECO:0000313" key="7">
    <source>
        <dbReference type="WBParaSite" id="EVEC_0000866201-mRNA-1"/>
    </source>
</evidence>
<dbReference type="Proteomes" id="UP000274131">
    <property type="component" value="Unassembled WGS sequence"/>
</dbReference>
<dbReference type="OrthoDB" id="10265007at2759"/>
<dbReference type="Gene3D" id="1.10.238.10">
    <property type="entry name" value="EF-hand"/>
    <property type="match status" value="1"/>
</dbReference>
<evidence type="ECO:0000256" key="3">
    <source>
        <dbReference type="ARBA" id="ARBA00022837"/>
    </source>
</evidence>
<dbReference type="GO" id="GO:0005737">
    <property type="term" value="C:cytoplasm"/>
    <property type="evidence" value="ECO:0007669"/>
    <property type="project" value="UniProtKB-SubCell"/>
</dbReference>
<dbReference type="PROSITE" id="PS50222">
    <property type="entry name" value="EF_HAND_2"/>
    <property type="match status" value="2"/>
</dbReference>
<feature type="domain" description="EF-hand" evidence="4">
    <location>
        <begin position="282"/>
        <end position="317"/>
    </location>
</feature>
<dbReference type="AlphaFoldDB" id="A0A0N4VDH6"/>
<dbReference type="GO" id="GO:0030865">
    <property type="term" value="P:cortical cytoskeleton organization"/>
    <property type="evidence" value="ECO:0007669"/>
    <property type="project" value="TreeGrafter"/>
</dbReference>
<reference evidence="7" key="1">
    <citation type="submission" date="2017-02" db="UniProtKB">
        <authorList>
            <consortium name="WormBaseParasite"/>
        </authorList>
    </citation>
    <scope>IDENTIFICATION</scope>
</reference>
<dbReference type="PROSITE" id="PS00018">
    <property type="entry name" value="EF_HAND_1"/>
    <property type="match status" value="1"/>
</dbReference>
<evidence type="ECO:0000256" key="1">
    <source>
        <dbReference type="ARBA" id="ARBA00004496"/>
    </source>
</evidence>
<sequence length="433" mass="50083">MFQPNESSIISKVGLNQSELAAFPELKETLKFLTFFLTKNLLGKKNTTLLLGPLGFRPFTNYDAETRLRVKLYHAARNRKLAREARSLPSLDEIEDFKSLLLANATPPKFDNLDMIFYDGYKTAVKSASTAVQSFLPVKFFFELQLFCDWDRYGRVPVNCIISYILKKREKTKFLIALHWYDSSYQGYLTEEDLKEYLVEQMMPRIPSLAEIVDSQMQDYYLCIATKKFFFMLDQKNLKKLRVIDIAASGLLEEILAVSSVDRAESAETSSDESSLLWFSRENCENIQRMYMDLDTDGNGLLRYEELKGFRQMTDFFVKRLFEMVQTYDHDQIDLRGFCDLLLAMDNKSDIAALTFYFRLLDVDADGYLNASDLLFFYRDLAELYNRTYPAGEAAPPFEDVKDEIFDMCRPKDPTRISFQELVKSGKGGTIVG</sequence>
<dbReference type="PANTHER" id="PTHR12085">
    <property type="entry name" value="SERINE/THREONINE-PROTEIN PHOSPHATASE 2A REGULATORY SUBUNIT B'' SUBUNIT GAMMA"/>
    <property type="match status" value="1"/>
</dbReference>
<dbReference type="EMBL" id="UXUI01009282">
    <property type="protein sequence ID" value="VDD93395.1"/>
    <property type="molecule type" value="Genomic_DNA"/>
</dbReference>
<gene>
    <name evidence="5" type="ORF">EVEC_LOCUS8146</name>
</gene>
<reference evidence="5 6" key="2">
    <citation type="submission" date="2018-10" db="EMBL/GenBank/DDBJ databases">
        <authorList>
            <consortium name="Pathogen Informatics"/>
        </authorList>
    </citation>
    <scope>NUCLEOTIDE SEQUENCE [LARGE SCALE GENOMIC DNA]</scope>
</reference>
<dbReference type="GO" id="GO:0000272">
    <property type="term" value="P:polysaccharide catabolic process"/>
    <property type="evidence" value="ECO:0007669"/>
    <property type="project" value="InterPro"/>
</dbReference>
<evidence type="ECO:0000256" key="2">
    <source>
        <dbReference type="ARBA" id="ARBA00022490"/>
    </source>
</evidence>
<keyword evidence="3" id="KW-0106">Calcium</keyword>
<evidence type="ECO:0000313" key="6">
    <source>
        <dbReference type="Proteomes" id="UP000274131"/>
    </source>
</evidence>
<accession>A0A0N4VDH6</accession>
<organism evidence="7">
    <name type="scientific">Enterobius vermicularis</name>
    <name type="common">Human pinworm</name>
    <dbReference type="NCBI Taxonomy" id="51028"/>
    <lineage>
        <taxon>Eukaryota</taxon>
        <taxon>Metazoa</taxon>
        <taxon>Ecdysozoa</taxon>
        <taxon>Nematoda</taxon>
        <taxon>Chromadorea</taxon>
        <taxon>Rhabditida</taxon>
        <taxon>Spirurina</taxon>
        <taxon>Oxyuridomorpha</taxon>
        <taxon>Oxyuroidea</taxon>
        <taxon>Oxyuridae</taxon>
        <taxon>Enterobius</taxon>
    </lineage>
</organism>
<dbReference type="WBParaSite" id="EVEC_0000866201-mRNA-1">
    <property type="protein sequence ID" value="EVEC_0000866201-mRNA-1"/>
    <property type="gene ID" value="EVEC_0000866201"/>
</dbReference>
<evidence type="ECO:0000313" key="5">
    <source>
        <dbReference type="EMBL" id="VDD93395.1"/>
    </source>
</evidence>
<feature type="domain" description="EF-hand" evidence="4">
    <location>
        <begin position="349"/>
        <end position="384"/>
    </location>
</feature>
<proteinExistence type="predicted"/>
<dbReference type="InterPro" id="IPR018247">
    <property type="entry name" value="EF_Hand_1_Ca_BS"/>
</dbReference>
<name>A0A0N4VDH6_ENTVE</name>
<keyword evidence="2" id="KW-0963">Cytoplasm</keyword>
<comment type="subcellular location">
    <subcellularLocation>
        <location evidence="1">Cytoplasm</location>
    </subcellularLocation>
</comment>
<evidence type="ECO:0000259" key="4">
    <source>
        <dbReference type="PROSITE" id="PS50222"/>
    </source>
</evidence>
<dbReference type="InterPro" id="IPR002105">
    <property type="entry name" value="Dockerin_1_rpt"/>
</dbReference>
<dbReference type="GO" id="GO:0005819">
    <property type="term" value="C:spindle"/>
    <property type="evidence" value="ECO:0007669"/>
    <property type="project" value="TreeGrafter"/>
</dbReference>
<dbReference type="GO" id="GO:0005509">
    <property type="term" value="F:calcium ion binding"/>
    <property type="evidence" value="ECO:0007669"/>
    <property type="project" value="InterPro"/>
</dbReference>
<dbReference type="GO" id="GO:0004553">
    <property type="term" value="F:hydrolase activity, hydrolyzing O-glycosyl compounds"/>
    <property type="evidence" value="ECO:0007669"/>
    <property type="project" value="InterPro"/>
</dbReference>
<dbReference type="InterPro" id="IPR011992">
    <property type="entry name" value="EF-hand-dom_pair"/>
</dbReference>
<dbReference type="InterPro" id="IPR002048">
    <property type="entry name" value="EF_hand_dom"/>
</dbReference>
<dbReference type="PROSITE" id="PS00448">
    <property type="entry name" value="CLOS_CELLULOSOME_RPT"/>
    <property type="match status" value="1"/>
</dbReference>